<evidence type="ECO:0000256" key="1">
    <source>
        <dbReference type="SAM" id="MobiDB-lite"/>
    </source>
</evidence>
<proteinExistence type="predicted"/>
<protein>
    <submittedName>
        <fullName evidence="2">Uncharacterized protein</fullName>
    </submittedName>
</protein>
<dbReference type="EMBL" id="LN483332">
    <property type="protein sequence ID" value="CED85554.1"/>
    <property type="molecule type" value="Genomic_DNA"/>
</dbReference>
<organism evidence="2">
    <name type="scientific">Phaffia rhodozyma</name>
    <name type="common">Yeast</name>
    <name type="synonym">Xanthophyllomyces dendrorhous</name>
    <dbReference type="NCBI Taxonomy" id="264483"/>
    <lineage>
        <taxon>Eukaryota</taxon>
        <taxon>Fungi</taxon>
        <taxon>Dikarya</taxon>
        <taxon>Basidiomycota</taxon>
        <taxon>Agaricomycotina</taxon>
        <taxon>Tremellomycetes</taxon>
        <taxon>Cystofilobasidiales</taxon>
        <taxon>Mrakiaceae</taxon>
        <taxon>Phaffia</taxon>
    </lineage>
</organism>
<feature type="region of interest" description="Disordered" evidence="1">
    <location>
        <begin position="194"/>
        <end position="226"/>
    </location>
</feature>
<sequence length="280" mass="31991">MDALDKYSIQVDMPSSYQGVINNALEEGHRPSVHVARSLTPQNLPWYCGWGYRTRNIVEIALETIGLFLSPDYVPSPAHTLILLYLALHPTMSDLFYINQSNSSSSSSSSRAVNIHLPSVNKLSLPDTALSQLHRLLELHSPVPLARSIPSFDPPSIYWNRAEPDMAEIEKEARGMIDWKNGLWNGWRDHGESWGKLKSRTNGNKKRSRRGQQSEEGEGEGRVTEEKEESERVERWWLVLDWLCILWTKDLVEVWTQSKEDEEKAFREGNAPPGALLEWV</sequence>
<feature type="region of interest" description="Disordered" evidence="1">
    <location>
        <begin position="261"/>
        <end position="280"/>
    </location>
</feature>
<dbReference type="AlphaFoldDB" id="A0A0F7SXS9"/>
<evidence type="ECO:0000313" key="2">
    <source>
        <dbReference type="EMBL" id="CED85554.1"/>
    </source>
</evidence>
<name>A0A0F7SXS9_PHARH</name>
<feature type="compositionally biased region" description="Basic residues" evidence="1">
    <location>
        <begin position="197"/>
        <end position="210"/>
    </location>
</feature>
<reference evidence="2" key="1">
    <citation type="submission" date="2014-08" db="EMBL/GenBank/DDBJ databases">
        <authorList>
            <person name="Sharma Rahul"/>
            <person name="Thines Marco"/>
        </authorList>
    </citation>
    <scope>NUCLEOTIDE SEQUENCE</scope>
</reference>
<accession>A0A0F7SXS9</accession>